<evidence type="ECO:0000256" key="1">
    <source>
        <dbReference type="SAM" id="MobiDB-lite"/>
    </source>
</evidence>
<sequence length="34" mass="3555">MKGGVAAEIEGKGDARKRMEGGITAEEMGFEGEI</sequence>
<name>A0AA88DTL1_FICCA</name>
<dbReference type="AlphaFoldDB" id="A0AA88DTL1"/>
<dbReference type="Proteomes" id="UP001187192">
    <property type="component" value="Unassembled WGS sequence"/>
</dbReference>
<gene>
    <name evidence="2" type="ORF">TIFTF001_030129</name>
</gene>
<proteinExistence type="predicted"/>
<feature type="compositionally biased region" description="Basic and acidic residues" evidence="1">
    <location>
        <begin position="9"/>
        <end position="20"/>
    </location>
</feature>
<comment type="caution">
    <text evidence="2">The sequence shown here is derived from an EMBL/GenBank/DDBJ whole genome shotgun (WGS) entry which is preliminary data.</text>
</comment>
<evidence type="ECO:0000313" key="3">
    <source>
        <dbReference type="Proteomes" id="UP001187192"/>
    </source>
</evidence>
<keyword evidence="3" id="KW-1185">Reference proteome</keyword>
<feature type="region of interest" description="Disordered" evidence="1">
    <location>
        <begin position="1"/>
        <end position="34"/>
    </location>
</feature>
<evidence type="ECO:0000313" key="2">
    <source>
        <dbReference type="EMBL" id="GMN61030.1"/>
    </source>
</evidence>
<organism evidence="2 3">
    <name type="scientific">Ficus carica</name>
    <name type="common">Common fig</name>
    <dbReference type="NCBI Taxonomy" id="3494"/>
    <lineage>
        <taxon>Eukaryota</taxon>
        <taxon>Viridiplantae</taxon>
        <taxon>Streptophyta</taxon>
        <taxon>Embryophyta</taxon>
        <taxon>Tracheophyta</taxon>
        <taxon>Spermatophyta</taxon>
        <taxon>Magnoliopsida</taxon>
        <taxon>eudicotyledons</taxon>
        <taxon>Gunneridae</taxon>
        <taxon>Pentapetalae</taxon>
        <taxon>rosids</taxon>
        <taxon>fabids</taxon>
        <taxon>Rosales</taxon>
        <taxon>Moraceae</taxon>
        <taxon>Ficeae</taxon>
        <taxon>Ficus</taxon>
    </lineage>
</organism>
<accession>A0AA88DTL1</accession>
<reference evidence="2" key="1">
    <citation type="submission" date="2023-07" db="EMBL/GenBank/DDBJ databases">
        <title>draft genome sequence of fig (Ficus carica).</title>
        <authorList>
            <person name="Takahashi T."/>
            <person name="Nishimura K."/>
        </authorList>
    </citation>
    <scope>NUCLEOTIDE SEQUENCE</scope>
</reference>
<protein>
    <submittedName>
        <fullName evidence="2">Uncharacterized protein</fullName>
    </submittedName>
</protein>
<dbReference type="EMBL" id="BTGU01000105">
    <property type="protein sequence ID" value="GMN61030.1"/>
    <property type="molecule type" value="Genomic_DNA"/>
</dbReference>